<organism evidence="2">
    <name type="scientific">marine sediment metagenome</name>
    <dbReference type="NCBI Taxonomy" id="412755"/>
    <lineage>
        <taxon>unclassified sequences</taxon>
        <taxon>metagenomes</taxon>
        <taxon>ecological metagenomes</taxon>
    </lineage>
</organism>
<dbReference type="InterPro" id="IPR027417">
    <property type="entry name" value="P-loop_NTPase"/>
</dbReference>
<proteinExistence type="predicted"/>
<dbReference type="AlphaFoldDB" id="A0A0F9FXV4"/>
<comment type="caution">
    <text evidence="2">The sequence shown here is derived from an EMBL/GenBank/DDBJ whole genome shotgun (WGS) entry which is preliminary data.</text>
</comment>
<dbReference type="Gene3D" id="3.40.50.300">
    <property type="entry name" value="P-loop containing nucleotide triphosphate hydrolases"/>
    <property type="match status" value="1"/>
</dbReference>
<dbReference type="Pfam" id="PF03237">
    <property type="entry name" value="Terminase_6N"/>
    <property type="match status" value="1"/>
</dbReference>
<feature type="non-terminal residue" evidence="2">
    <location>
        <position position="1"/>
    </location>
</feature>
<name>A0A0F9FXV4_9ZZZZ</name>
<feature type="coiled-coil region" evidence="1">
    <location>
        <begin position="379"/>
        <end position="406"/>
    </location>
</feature>
<keyword evidence="1" id="KW-0175">Coiled coil</keyword>
<protein>
    <submittedName>
        <fullName evidence="2">Uncharacterized protein</fullName>
    </submittedName>
</protein>
<evidence type="ECO:0000313" key="2">
    <source>
        <dbReference type="EMBL" id="KKL83076.1"/>
    </source>
</evidence>
<dbReference type="Gene3D" id="3.30.420.240">
    <property type="match status" value="1"/>
</dbReference>
<accession>A0A0F9FXV4</accession>
<dbReference type="EMBL" id="LAZR01022088">
    <property type="protein sequence ID" value="KKL83076.1"/>
    <property type="molecule type" value="Genomic_DNA"/>
</dbReference>
<sequence>LVNLEIELSDKQTDAIRFLQDKVTTELVYGGGAGGGKTVLGTWWLIKSCINYPGTRWVMGRAVKKTLKETTLKTFWEVLKWVGLTRDYYSYNQVDGIIRFYNESEILLKDLFAYPADPDFDALGSLEITGAFVDEASEITIRAKSVLKSRIRYKLDEYDLIPKLLLTCNPCRNFIYKDFYKPFLDGTLKPHRAFVKALLEDNTKCTKHYRQNLLDIEIKDIKARLLFGEWNYLDDPTKLIEYDKILDLWSNDHIESGKKYISCDVARYGGDKTLAMVWDGLIVIKIKSLAKSSIPEVVAMVKELKKEHEVPMSQIIVDDDGVGGGVVDLLPGCKGFTANKKPVAVGARQNFANLKSQCYFMLADYVNASKIWIKPEKDQDLITEELEQVKKDKEETDDKLRVIKKELVKEMLGRSPDHGDTLMMRMWFEIAIKDYFA</sequence>
<reference evidence="2" key="1">
    <citation type="journal article" date="2015" name="Nature">
        <title>Complex archaea that bridge the gap between prokaryotes and eukaryotes.</title>
        <authorList>
            <person name="Spang A."/>
            <person name="Saw J.H."/>
            <person name="Jorgensen S.L."/>
            <person name="Zaremba-Niedzwiedzka K."/>
            <person name="Martijn J."/>
            <person name="Lind A.E."/>
            <person name="van Eijk R."/>
            <person name="Schleper C."/>
            <person name="Guy L."/>
            <person name="Ettema T.J."/>
        </authorList>
    </citation>
    <scope>NUCLEOTIDE SEQUENCE</scope>
</reference>
<gene>
    <name evidence="2" type="ORF">LCGC14_1978340</name>
</gene>
<evidence type="ECO:0000256" key="1">
    <source>
        <dbReference type="SAM" id="Coils"/>
    </source>
</evidence>